<dbReference type="GO" id="GO:0050661">
    <property type="term" value="F:NADP binding"/>
    <property type="evidence" value="ECO:0007669"/>
    <property type="project" value="InterPro"/>
</dbReference>
<dbReference type="GO" id="GO:0046655">
    <property type="term" value="P:folic acid metabolic process"/>
    <property type="evidence" value="ECO:0007669"/>
    <property type="project" value="TreeGrafter"/>
</dbReference>
<dbReference type="GO" id="GO:0004146">
    <property type="term" value="F:dihydrofolate reductase activity"/>
    <property type="evidence" value="ECO:0007669"/>
    <property type="project" value="UniProtKB-EC"/>
</dbReference>
<dbReference type="PANTHER" id="PTHR48069:SF3">
    <property type="entry name" value="DIHYDROFOLATE REDUCTASE"/>
    <property type="match status" value="1"/>
</dbReference>
<name>A0A081RAN1_SPHCR</name>
<dbReference type="EMBL" id="JFHR01000048">
    <property type="protein sequence ID" value="KEQ52254.1"/>
    <property type="molecule type" value="Genomic_DNA"/>
</dbReference>
<dbReference type="PANTHER" id="PTHR48069">
    <property type="entry name" value="DIHYDROFOLATE REDUCTASE"/>
    <property type="match status" value="1"/>
</dbReference>
<reference evidence="11 12" key="1">
    <citation type="submission" date="2014-02" db="EMBL/GenBank/DDBJ databases">
        <title>Whole genome sequence of Sphingobium chlorophenolicum NBRC 16172.</title>
        <authorList>
            <person name="Gan H.M."/>
            <person name="Gan H.Y."/>
            <person name="Chew T.H."/>
            <person name="Savka M.A."/>
        </authorList>
    </citation>
    <scope>NUCLEOTIDE SEQUENCE [LARGE SCALE GENOMIC DNA]</scope>
    <source>
        <strain evidence="11 12">NBRC 16172</strain>
    </source>
</reference>
<dbReference type="GO" id="GO:0005829">
    <property type="term" value="C:cytosol"/>
    <property type="evidence" value="ECO:0007669"/>
    <property type="project" value="TreeGrafter"/>
</dbReference>
<evidence type="ECO:0000256" key="8">
    <source>
        <dbReference type="PIRNR" id="PIRNR000194"/>
    </source>
</evidence>
<dbReference type="Gene3D" id="3.40.430.10">
    <property type="entry name" value="Dihydrofolate Reductase, subunit A"/>
    <property type="match status" value="1"/>
</dbReference>
<evidence type="ECO:0000313" key="11">
    <source>
        <dbReference type="EMBL" id="KEQ52254.1"/>
    </source>
</evidence>
<evidence type="ECO:0000256" key="3">
    <source>
        <dbReference type="ARBA" id="ARBA00012856"/>
    </source>
</evidence>
<comment type="similarity">
    <text evidence="2 8 9">Belongs to the dihydrofolate reductase family.</text>
</comment>
<evidence type="ECO:0000256" key="5">
    <source>
        <dbReference type="ARBA" id="ARBA00022857"/>
    </source>
</evidence>
<dbReference type="RefSeq" id="WP_037454848.1">
    <property type="nucleotide sequence ID" value="NZ_JFHR01000048.1"/>
</dbReference>
<evidence type="ECO:0000256" key="4">
    <source>
        <dbReference type="ARBA" id="ARBA00022563"/>
    </source>
</evidence>
<dbReference type="GO" id="GO:0046654">
    <property type="term" value="P:tetrahydrofolate biosynthetic process"/>
    <property type="evidence" value="ECO:0007669"/>
    <property type="project" value="UniProtKB-UniPathway"/>
</dbReference>
<dbReference type="AlphaFoldDB" id="A0A081RAN1"/>
<dbReference type="GO" id="GO:0006730">
    <property type="term" value="P:one-carbon metabolic process"/>
    <property type="evidence" value="ECO:0007669"/>
    <property type="project" value="UniProtKB-KW"/>
</dbReference>
<proteinExistence type="inferred from homology"/>
<sequence>MTNTPEILIILARADNGVIGKDGDLPWRLPADLKHFKALTLGHPMVMGRKTFDSLPGLLPGRRHIVLTRDTAWTGEGAEPVATVQAAIAKAAAPTIAVIGGAEITKLFLPLAHRIELTEVHIDTEGDTHIPYPDPADWQEVAREDHPAENGRPAYSFVTLHRTTAHCQRPDTPL</sequence>
<feature type="domain" description="DHFR" evidence="10">
    <location>
        <begin position="6"/>
        <end position="162"/>
    </location>
</feature>
<comment type="caution">
    <text evidence="11">The sequence shown here is derived from an EMBL/GenBank/DDBJ whole genome shotgun (WGS) entry which is preliminary data.</text>
</comment>
<dbReference type="InterPro" id="IPR024072">
    <property type="entry name" value="DHFR-like_dom_sf"/>
</dbReference>
<evidence type="ECO:0000256" key="2">
    <source>
        <dbReference type="ARBA" id="ARBA00009539"/>
    </source>
</evidence>
<dbReference type="InterPro" id="IPR012259">
    <property type="entry name" value="DHFR"/>
</dbReference>
<dbReference type="PROSITE" id="PS51330">
    <property type="entry name" value="DHFR_2"/>
    <property type="match status" value="1"/>
</dbReference>
<comment type="catalytic activity">
    <reaction evidence="8">
        <text>(6S)-5,6,7,8-tetrahydrofolate + NADP(+) = 7,8-dihydrofolate + NADPH + H(+)</text>
        <dbReference type="Rhea" id="RHEA:15009"/>
        <dbReference type="ChEBI" id="CHEBI:15378"/>
        <dbReference type="ChEBI" id="CHEBI:57451"/>
        <dbReference type="ChEBI" id="CHEBI:57453"/>
        <dbReference type="ChEBI" id="CHEBI:57783"/>
        <dbReference type="ChEBI" id="CHEBI:58349"/>
        <dbReference type="EC" id="1.5.1.3"/>
    </reaction>
</comment>
<dbReference type="InterPro" id="IPR017925">
    <property type="entry name" value="DHFR_CS"/>
</dbReference>
<dbReference type="OrthoDB" id="9804315at2"/>
<evidence type="ECO:0000256" key="6">
    <source>
        <dbReference type="ARBA" id="ARBA00023002"/>
    </source>
</evidence>
<evidence type="ECO:0000313" key="12">
    <source>
        <dbReference type="Proteomes" id="UP000028411"/>
    </source>
</evidence>
<dbReference type="GO" id="GO:0046452">
    <property type="term" value="P:dihydrofolate metabolic process"/>
    <property type="evidence" value="ECO:0007669"/>
    <property type="project" value="TreeGrafter"/>
</dbReference>
<comment type="pathway">
    <text evidence="1 8">Cofactor biosynthesis; tetrahydrofolate biosynthesis; 5,6,7,8-tetrahydrofolate from 7,8-dihydrofolate: step 1/1.</text>
</comment>
<dbReference type="InterPro" id="IPR001796">
    <property type="entry name" value="DHFR_dom"/>
</dbReference>
<keyword evidence="5 8" id="KW-0521">NADP</keyword>
<accession>A0A081RAN1</accession>
<dbReference type="UniPathway" id="UPA00077">
    <property type="reaction ID" value="UER00158"/>
</dbReference>
<keyword evidence="6 8" id="KW-0560">Oxidoreductase</keyword>
<dbReference type="eggNOG" id="COG0262">
    <property type="taxonomic scope" value="Bacteria"/>
</dbReference>
<evidence type="ECO:0000256" key="9">
    <source>
        <dbReference type="RuleBase" id="RU004474"/>
    </source>
</evidence>
<evidence type="ECO:0000259" key="10">
    <source>
        <dbReference type="PROSITE" id="PS51330"/>
    </source>
</evidence>
<keyword evidence="4 8" id="KW-0554">One-carbon metabolism</keyword>
<protein>
    <recommendedName>
        <fullName evidence="3 8">Dihydrofolate reductase</fullName>
        <ecNumber evidence="3 8">1.5.1.3</ecNumber>
    </recommendedName>
</protein>
<comment type="function">
    <text evidence="7 8">Key enzyme in folate metabolism. Catalyzes an essential reaction for de novo glycine and purine synthesis, and for DNA precursor synthesis.</text>
</comment>
<dbReference type="PIRSF" id="PIRSF000194">
    <property type="entry name" value="DHFR"/>
    <property type="match status" value="1"/>
</dbReference>
<evidence type="ECO:0000256" key="1">
    <source>
        <dbReference type="ARBA" id="ARBA00004903"/>
    </source>
</evidence>
<dbReference type="PROSITE" id="PS00075">
    <property type="entry name" value="DHFR_1"/>
    <property type="match status" value="1"/>
</dbReference>
<gene>
    <name evidence="11" type="ORF">BV95_03504</name>
</gene>
<dbReference type="PATRIC" id="fig|46429.4.peg.3495"/>
<organism evidence="11 12">
    <name type="scientific">Sphingobium chlorophenolicum</name>
    <dbReference type="NCBI Taxonomy" id="46429"/>
    <lineage>
        <taxon>Bacteria</taxon>
        <taxon>Pseudomonadati</taxon>
        <taxon>Pseudomonadota</taxon>
        <taxon>Alphaproteobacteria</taxon>
        <taxon>Sphingomonadales</taxon>
        <taxon>Sphingomonadaceae</taxon>
        <taxon>Sphingobium</taxon>
    </lineage>
</organism>
<dbReference type="PRINTS" id="PR00070">
    <property type="entry name" value="DHFR"/>
</dbReference>
<dbReference type="SUPFAM" id="SSF53597">
    <property type="entry name" value="Dihydrofolate reductase-like"/>
    <property type="match status" value="1"/>
</dbReference>
<dbReference type="CDD" id="cd00209">
    <property type="entry name" value="DHFR"/>
    <property type="match status" value="1"/>
</dbReference>
<evidence type="ECO:0000256" key="7">
    <source>
        <dbReference type="ARBA" id="ARBA00025067"/>
    </source>
</evidence>
<dbReference type="EC" id="1.5.1.3" evidence="3 8"/>
<dbReference type="Proteomes" id="UP000028411">
    <property type="component" value="Unassembled WGS sequence"/>
</dbReference>
<dbReference type="Pfam" id="PF00186">
    <property type="entry name" value="DHFR_1"/>
    <property type="match status" value="1"/>
</dbReference>